<gene>
    <name evidence="2" type="primary">KCTD10</name>
    <name evidence="2" type="ORF">AWC38_SpisGene2216</name>
</gene>
<dbReference type="OrthoDB" id="2333377at2759"/>
<accession>A0A2B4SX05</accession>
<dbReference type="PROSITE" id="PS50097">
    <property type="entry name" value="BTB"/>
    <property type="match status" value="1"/>
</dbReference>
<keyword evidence="3" id="KW-1185">Reference proteome</keyword>
<dbReference type="InterPro" id="IPR003131">
    <property type="entry name" value="T1-type_BTB"/>
</dbReference>
<dbReference type="InterPro" id="IPR000210">
    <property type="entry name" value="BTB/POZ_dom"/>
</dbReference>
<dbReference type="Gene3D" id="3.30.710.10">
    <property type="entry name" value="Potassium Channel Kv1.1, Chain A"/>
    <property type="match status" value="1"/>
</dbReference>
<evidence type="ECO:0000259" key="1">
    <source>
        <dbReference type="PROSITE" id="PS50097"/>
    </source>
</evidence>
<evidence type="ECO:0000313" key="3">
    <source>
        <dbReference type="Proteomes" id="UP000225706"/>
    </source>
</evidence>
<dbReference type="CDD" id="cd18369">
    <property type="entry name" value="BTB_POZ_KCTD10-like_BACURD"/>
    <property type="match status" value="1"/>
</dbReference>
<organism evidence="2 3">
    <name type="scientific">Stylophora pistillata</name>
    <name type="common">Smooth cauliflower coral</name>
    <dbReference type="NCBI Taxonomy" id="50429"/>
    <lineage>
        <taxon>Eukaryota</taxon>
        <taxon>Metazoa</taxon>
        <taxon>Cnidaria</taxon>
        <taxon>Anthozoa</taxon>
        <taxon>Hexacorallia</taxon>
        <taxon>Scleractinia</taxon>
        <taxon>Astrocoeniina</taxon>
        <taxon>Pocilloporidae</taxon>
        <taxon>Stylophora</taxon>
    </lineage>
</organism>
<dbReference type="GO" id="GO:0051260">
    <property type="term" value="P:protein homooligomerization"/>
    <property type="evidence" value="ECO:0007669"/>
    <property type="project" value="InterPro"/>
</dbReference>
<dbReference type="Pfam" id="PF02214">
    <property type="entry name" value="BTB_2"/>
    <property type="match status" value="1"/>
</dbReference>
<dbReference type="Proteomes" id="UP000225706">
    <property type="component" value="Unassembled WGS sequence"/>
</dbReference>
<evidence type="ECO:0000313" key="2">
    <source>
        <dbReference type="EMBL" id="PFX32967.1"/>
    </source>
</evidence>
<name>A0A2B4SX05_STYPI</name>
<dbReference type="InterPro" id="IPR011333">
    <property type="entry name" value="SKP1/BTB/POZ_sf"/>
</dbReference>
<dbReference type="FunFam" id="3.30.710.10:FF:000046">
    <property type="entry name" value="BTB/POZ domain-containing protein KCTD7 isoform X1"/>
    <property type="match status" value="1"/>
</dbReference>
<dbReference type="STRING" id="50429.A0A2B4SX05"/>
<dbReference type="SMART" id="SM00225">
    <property type="entry name" value="BTB"/>
    <property type="match status" value="1"/>
</dbReference>
<proteinExistence type="predicted"/>
<dbReference type="AlphaFoldDB" id="A0A2B4SX05"/>
<comment type="caution">
    <text evidence="2">The sequence shown here is derived from an EMBL/GenBank/DDBJ whole genome shotgun (WGS) entry which is preliminary data.</text>
</comment>
<dbReference type="PANTHER" id="PTHR11145">
    <property type="entry name" value="BTB/POZ DOMAIN-CONTAINING ADAPTER FOR CUL3-MEDIATED RHOA DEGRADATION PROTEIN FAMILY MEMBER"/>
    <property type="match status" value="1"/>
</dbReference>
<dbReference type="EMBL" id="LSMT01000017">
    <property type="protein sequence ID" value="PFX32967.1"/>
    <property type="molecule type" value="Genomic_DNA"/>
</dbReference>
<feature type="domain" description="BTB" evidence="1">
    <location>
        <begin position="17"/>
        <end position="85"/>
    </location>
</feature>
<dbReference type="PANTHER" id="PTHR11145:SF8">
    <property type="entry name" value="RE57120P"/>
    <property type="match status" value="1"/>
</dbReference>
<sequence>MSGEATHHMTVHGSPTKYVKLNVGGSLHYTTIGTLTKQDSMLRAMFSGRLEVLTDTEGWILIDRCGKHFSLILNFMRDGTVPLPQNEVELQEILIEAKYYLIEQLIEQCEKALEKKKEEHDPICRVPLITSSKEERQLVTGKKPVVKLSYNRSNNKYSYTGQSDDNLLKNIELFDKLSLRFNGRILFIKDLIGNNEICCWTFYGNGKKLAEVCCTSIVYATEKPQTKVEFPDSRIYEESLNVLLYEHRGNGNFPDAELLSATRRAVGPRVIPENDDDSSRKQDKNR</sequence>
<dbReference type="InterPro" id="IPR045068">
    <property type="entry name" value="BACURD1-3"/>
</dbReference>
<reference evidence="3" key="1">
    <citation type="journal article" date="2017" name="bioRxiv">
        <title>Comparative analysis of the genomes of Stylophora pistillata and Acropora digitifera provides evidence for extensive differences between species of corals.</title>
        <authorList>
            <person name="Voolstra C.R."/>
            <person name="Li Y."/>
            <person name="Liew Y.J."/>
            <person name="Baumgarten S."/>
            <person name="Zoccola D."/>
            <person name="Flot J.-F."/>
            <person name="Tambutte S."/>
            <person name="Allemand D."/>
            <person name="Aranda M."/>
        </authorList>
    </citation>
    <scope>NUCLEOTIDE SEQUENCE [LARGE SCALE GENOMIC DNA]</scope>
</reference>
<protein>
    <submittedName>
        <fullName evidence="2">BTB/POZ domain-containing adapter for CUL3-mediated RhoA degradation protein 3</fullName>
    </submittedName>
</protein>
<dbReference type="SUPFAM" id="SSF54695">
    <property type="entry name" value="POZ domain"/>
    <property type="match status" value="1"/>
</dbReference>